<dbReference type="Gene3D" id="1.25.40.10">
    <property type="entry name" value="Tetratricopeptide repeat domain"/>
    <property type="match status" value="1"/>
</dbReference>
<reference evidence="1 2" key="2">
    <citation type="submission" date="2020-03" db="EMBL/GenBank/DDBJ databases">
        <authorList>
            <person name="Ichikawa N."/>
            <person name="Kimura A."/>
            <person name="Kitahashi Y."/>
            <person name="Uohara A."/>
        </authorList>
    </citation>
    <scope>NUCLEOTIDE SEQUENCE [LARGE SCALE GENOMIC DNA]</scope>
    <source>
        <strain evidence="1 2">NBRC 105367</strain>
    </source>
</reference>
<dbReference type="AlphaFoldDB" id="A0A6F8YFR8"/>
<accession>A0A6F8YFR8</accession>
<protein>
    <recommendedName>
        <fullName evidence="3">Bacterial transcriptional activator domain-containing protein</fullName>
    </recommendedName>
</protein>
<reference evidence="1 2" key="1">
    <citation type="submission" date="2020-03" db="EMBL/GenBank/DDBJ databases">
        <title>Whole genome shotgun sequence of Phytohabitans suffuscus NBRC 105367.</title>
        <authorList>
            <person name="Komaki H."/>
            <person name="Tamura T."/>
        </authorList>
    </citation>
    <scope>NUCLEOTIDE SEQUENCE [LARGE SCALE GENOMIC DNA]</scope>
    <source>
        <strain evidence="1 2">NBRC 105367</strain>
    </source>
</reference>
<evidence type="ECO:0008006" key="3">
    <source>
        <dbReference type="Google" id="ProtNLM"/>
    </source>
</evidence>
<keyword evidence="2" id="KW-1185">Reference proteome</keyword>
<proteinExistence type="predicted"/>
<dbReference type="EMBL" id="AP022871">
    <property type="protein sequence ID" value="BCB84859.1"/>
    <property type="molecule type" value="Genomic_DNA"/>
</dbReference>
<gene>
    <name evidence="1" type="ORF">Psuf_021720</name>
</gene>
<dbReference type="InterPro" id="IPR011990">
    <property type="entry name" value="TPR-like_helical_dom_sf"/>
</dbReference>
<evidence type="ECO:0000313" key="1">
    <source>
        <dbReference type="EMBL" id="BCB84859.1"/>
    </source>
</evidence>
<dbReference type="KEGG" id="psuu:Psuf_021720"/>
<evidence type="ECO:0000313" key="2">
    <source>
        <dbReference type="Proteomes" id="UP000503011"/>
    </source>
</evidence>
<dbReference type="Proteomes" id="UP000503011">
    <property type="component" value="Chromosome"/>
</dbReference>
<organism evidence="1 2">
    <name type="scientific">Phytohabitans suffuscus</name>
    <dbReference type="NCBI Taxonomy" id="624315"/>
    <lineage>
        <taxon>Bacteria</taxon>
        <taxon>Bacillati</taxon>
        <taxon>Actinomycetota</taxon>
        <taxon>Actinomycetes</taxon>
        <taxon>Micromonosporales</taxon>
        <taxon>Micromonosporaceae</taxon>
    </lineage>
</organism>
<sequence length="162" mass="18502">MTRYRCQQRPGRALLPPNWFHVYEKRGFQCRSATTTRRSALASGDVPAAREHFQYALELARETDHRREIAASLDGIACCLIATEPHRARALWRRALKPLIELDMPERFEVDKRQAEAKRRRLLLGDETRTAHTRPEVSASTSRPIIAPVGTVIIHRGQSRGP</sequence>
<name>A0A6F8YFR8_9ACTN</name>